<feature type="transmembrane region" description="Helical" evidence="6">
    <location>
        <begin position="44"/>
        <end position="63"/>
    </location>
</feature>
<evidence type="ECO:0000256" key="4">
    <source>
        <dbReference type="ARBA" id="ARBA00022989"/>
    </source>
</evidence>
<dbReference type="Gene3D" id="1.20.1250.20">
    <property type="entry name" value="MFS general substrate transporter like domains"/>
    <property type="match status" value="1"/>
</dbReference>
<comment type="subcellular location">
    <subcellularLocation>
        <location evidence="1">Cell membrane</location>
        <topology evidence="1">Multi-pass membrane protein</topology>
    </subcellularLocation>
</comment>
<feature type="transmembrane region" description="Helical" evidence="6">
    <location>
        <begin position="12"/>
        <end position="32"/>
    </location>
</feature>
<keyword evidence="5 6" id="KW-0472">Membrane</keyword>
<evidence type="ECO:0000256" key="2">
    <source>
        <dbReference type="ARBA" id="ARBA00022475"/>
    </source>
</evidence>
<gene>
    <name evidence="7" type="ORF">ABZ507_11515</name>
</gene>
<feature type="transmembrane region" description="Helical" evidence="6">
    <location>
        <begin position="169"/>
        <end position="189"/>
    </location>
</feature>
<dbReference type="SUPFAM" id="SSF103473">
    <property type="entry name" value="MFS general substrate transporter"/>
    <property type="match status" value="1"/>
</dbReference>
<evidence type="ECO:0000256" key="1">
    <source>
        <dbReference type="ARBA" id="ARBA00004651"/>
    </source>
</evidence>
<evidence type="ECO:0000256" key="3">
    <source>
        <dbReference type="ARBA" id="ARBA00022692"/>
    </source>
</evidence>
<dbReference type="PANTHER" id="PTHR23513">
    <property type="entry name" value="INTEGRAL MEMBRANE EFFLUX PROTEIN-RELATED"/>
    <property type="match status" value="1"/>
</dbReference>
<protein>
    <submittedName>
        <fullName evidence="7">MFS transporter</fullName>
    </submittedName>
</protein>
<evidence type="ECO:0000313" key="7">
    <source>
        <dbReference type="EMBL" id="MEU2122440.1"/>
    </source>
</evidence>
<reference evidence="7 8" key="1">
    <citation type="submission" date="2024-06" db="EMBL/GenBank/DDBJ databases">
        <title>The Natural Products Discovery Center: Release of the First 8490 Sequenced Strains for Exploring Actinobacteria Biosynthetic Diversity.</title>
        <authorList>
            <person name="Kalkreuter E."/>
            <person name="Kautsar S.A."/>
            <person name="Yang D."/>
            <person name="Bader C.D."/>
            <person name="Teijaro C.N."/>
            <person name="Fluegel L."/>
            <person name="Davis C.M."/>
            <person name="Simpson J.R."/>
            <person name="Lauterbach L."/>
            <person name="Steele A.D."/>
            <person name="Gui C."/>
            <person name="Meng S."/>
            <person name="Li G."/>
            <person name="Viehrig K."/>
            <person name="Ye F."/>
            <person name="Su P."/>
            <person name="Kiefer A.F."/>
            <person name="Nichols A."/>
            <person name="Cepeda A.J."/>
            <person name="Yan W."/>
            <person name="Fan B."/>
            <person name="Jiang Y."/>
            <person name="Adhikari A."/>
            <person name="Zheng C.-J."/>
            <person name="Schuster L."/>
            <person name="Cowan T.M."/>
            <person name="Smanski M.J."/>
            <person name="Chevrette M.G."/>
            <person name="De Carvalho L.P.S."/>
            <person name="Shen B."/>
        </authorList>
    </citation>
    <scope>NUCLEOTIDE SEQUENCE [LARGE SCALE GENOMIC DNA]</scope>
    <source>
        <strain evidence="7 8">NPDC019434</strain>
    </source>
</reference>
<feature type="transmembrane region" description="Helical" evidence="6">
    <location>
        <begin position="75"/>
        <end position="97"/>
    </location>
</feature>
<keyword evidence="4 6" id="KW-1133">Transmembrane helix</keyword>
<evidence type="ECO:0000313" key="8">
    <source>
        <dbReference type="Proteomes" id="UP001550535"/>
    </source>
</evidence>
<evidence type="ECO:0000256" key="5">
    <source>
        <dbReference type="ARBA" id="ARBA00023136"/>
    </source>
</evidence>
<keyword evidence="8" id="KW-1185">Reference proteome</keyword>
<dbReference type="EMBL" id="JBEYBR010000023">
    <property type="protein sequence ID" value="MEU2122440.1"/>
    <property type="molecule type" value="Genomic_DNA"/>
</dbReference>
<dbReference type="Pfam" id="PF07690">
    <property type="entry name" value="MFS_1"/>
    <property type="match status" value="1"/>
</dbReference>
<dbReference type="InterPro" id="IPR036259">
    <property type="entry name" value="MFS_trans_sf"/>
</dbReference>
<sequence length="425" mass="44674">MNKLDLTGNRSFFLLWSGNALSLVGFHGARIAYPLLILTTTDSLAAAGWVGFALGAPNLIFQIPSGIVADRFERLRVLMVCQVLGLLAVSVVATSVLADARHLALLVIAAAFVEGTVYVFAEVCELGAISDVVSQEQRPAAFAFLEAEQPIALLLGRAAGGAVFGLARWLPFVVDAATYLYCLIALALIRPNRTRRDPAATAHRPRSHDLGVGIRIVWQEPLLRASTAALGMSNLIIQIVLLLILFELQTAGHAAWTAGVVLSAAGIGGILGAAGARWFTARWSARRIYRTGLWVWAGLLLPIAASDNPILLAVCWGGVGAVGVVSNVALTLYRTAIIPEHVLGRALAAMGLVSSGAVALGALAAGYLLAIFGSGAVGWLTLTAMLILAIGAGYEPDRTETPLVAASKQAPEIRWDSGSVSHEHE</sequence>
<dbReference type="PANTHER" id="PTHR23513:SF6">
    <property type="entry name" value="MAJOR FACILITATOR SUPERFAMILY ASSOCIATED DOMAIN-CONTAINING PROTEIN"/>
    <property type="match status" value="1"/>
</dbReference>
<feature type="transmembrane region" description="Helical" evidence="6">
    <location>
        <begin position="376"/>
        <end position="394"/>
    </location>
</feature>
<accession>A0ABV2X978</accession>
<dbReference type="CDD" id="cd06173">
    <property type="entry name" value="MFS_MefA_like"/>
    <property type="match status" value="1"/>
</dbReference>
<evidence type="ECO:0000256" key="6">
    <source>
        <dbReference type="SAM" id="Phobius"/>
    </source>
</evidence>
<dbReference type="InterPro" id="IPR011701">
    <property type="entry name" value="MFS"/>
</dbReference>
<feature type="transmembrane region" description="Helical" evidence="6">
    <location>
        <begin position="345"/>
        <end position="370"/>
    </location>
</feature>
<feature type="transmembrane region" description="Helical" evidence="6">
    <location>
        <begin position="288"/>
        <end position="305"/>
    </location>
</feature>
<feature type="transmembrane region" description="Helical" evidence="6">
    <location>
        <begin position="254"/>
        <end position="276"/>
    </location>
</feature>
<dbReference type="Proteomes" id="UP001550535">
    <property type="component" value="Unassembled WGS sequence"/>
</dbReference>
<dbReference type="RefSeq" id="WP_357991101.1">
    <property type="nucleotide sequence ID" value="NZ_JBEYBR010000023.1"/>
</dbReference>
<proteinExistence type="predicted"/>
<feature type="transmembrane region" description="Helical" evidence="6">
    <location>
        <begin position="228"/>
        <end position="248"/>
    </location>
</feature>
<keyword evidence="3 6" id="KW-0812">Transmembrane</keyword>
<comment type="caution">
    <text evidence="7">The sequence shown here is derived from an EMBL/GenBank/DDBJ whole genome shotgun (WGS) entry which is preliminary data.</text>
</comment>
<name>A0ABV2X978_9NOCA</name>
<organism evidence="7 8">
    <name type="scientific">Nocardia niwae</name>
    <dbReference type="NCBI Taxonomy" id="626084"/>
    <lineage>
        <taxon>Bacteria</taxon>
        <taxon>Bacillati</taxon>
        <taxon>Actinomycetota</taxon>
        <taxon>Actinomycetes</taxon>
        <taxon>Mycobacteriales</taxon>
        <taxon>Nocardiaceae</taxon>
        <taxon>Nocardia</taxon>
    </lineage>
</organism>
<feature type="transmembrane region" description="Helical" evidence="6">
    <location>
        <begin position="311"/>
        <end position="333"/>
    </location>
</feature>
<keyword evidence="2" id="KW-1003">Cell membrane</keyword>